<dbReference type="InterPro" id="IPR027417">
    <property type="entry name" value="P-loop_NTPase"/>
</dbReference>
<evidence type="ECO:0000259" key="1">
    <source>
        <dbReference type="SMART" id="SM00382"/>
    </source>
</evidence>
<gene>
    <name evidence="2" type="ORF">IAC43_06630</name>
</gene>
<dbReference type="Proteomes" id="UP000824160">
    <property type="component" value="Unassembled WGS sequence"/>
</dbReference>
<dbReference type="GO" id="GO:0005524">
    <property type="term" value="F:ATP binding"/>
    <property type="evidence" value="ECO:0007669"/>
    <property type="project" value="InterPro"/>
</dbReference>
<organism evidence="2 3">
    <name type="scientific">Candidatus Faecivivens stercoripullorum</name>
    <dbReference type="NCBI Taxonomy" id="2840805"/>
    <lineage>
        <taxon>Bacteria</taxon>
        <taxon>Bacillati</taxon>
        <taxon>Bacillota</taxon>
        <taxon>Clostridia</taxon>
        <taxon>Eubacteriales</taxon>
        <taxon>Oscillospiraceae</taxon>
        <taxon>Oscillospiraceae incertae sedis</taxon>
        <taxon>Candidatus Faecivivens</taxon>
    </lineage>
</organism>
<dbReference type="SMART" id="SM00382">
    <property type="entry name" value="AAA"/>
    <property type="match status" value="1"/>
</dbReference>
<dbReference type="CDD" id="cd00009">
    <property type="entry name" value="AAA"/>
    <property type="match status" value="1"/>
</dbReference>
<feature type="domain" description="AAA+ ATPase" evidence="1">
    <location>
        <begin position="32"/>
        <end position="184"/>
    </location>
</feature>
<dbReference type="GO" id="GO:0016887">
    <property type="term" value="F:ATP hydrolysis activity"/>
    <property type="evidence" value="ECO:0007669"/>
    <property type="project" value="InterPro"/>
</dbReference>
<reference evidence="2" key="1">
    <citation type="submission" date="2020-10" db="EMBL/GenBank/DDBJ databases">
        <authorList>
            <person name="Gilroy R."/>
        </authorList>
    </citation>
    <scope>NUCLEOTIDE SEQUENCE</scope>
    <source>
        <strain evidence="2">ChiBcec7-5410</strain>
    </source>
</reference>
<dbReference type="EMBL" id="DVLW01000180">
    <property type="protein sequence ID" value="HIT94844.1"/>
    <property type="molecule type" value="Genomic_DNA"/>
</dbReference>
<sequence>MNIKRAKEEIKHTIRAYLSRDNTGNYRIPSIRQRPLLLIGPPGVGKTQIVAQAAEECGVGLVSYTITHHTRQTAVGLPFIKEAVYGGETRSVTGYTMSEILASVWERIESGEKEGILFIDEINCVSETLAPTMLQFLQCKTFGNQPLPEGWLIIAAGNPPEYNKSVRDFDIVTLDRVRRMDIEADLTVWKEYARQRGLFPALLSYLELRPQNFYKIIPDVDGTQFVTARGWEDLSELLYVYQQLELPTDWELVYQFLQHEEVARDVAAYLELYRKYSDAYGVDEILAGRIRPGVYARAMDAAFDERLSLVSLIGSGLAVRFAAARDAEAVTERCYAFLKSFHAASAEGTPAQLWQKMLDEQTASVQLEGQHQLLPDKRKDGILAEVSRLLSEWTPMSADFETAFEQARAGFAAQAEHTEQLSETASQALEYAFDFIENAFGEGQEMVVFVTELTVGPDSAPFIADNGCERYYRYNQSLLVGSRRAALRQQLEQDVIRGDEHSREF</sequence>
<comment type="caution">
    <text evidence="2">The sequence shown here is derived from an EMBL/GenBank/DDBJ whole genome shotgun (WGS) entry which is preliminary data.</text>
</comment>
<accession>A0A9D1H8T8</accession>
<dbReference type="InterPro" id="IPR003959">
    <property type="entry name" value="ATPase_AAA_core"/>
</dbReference>
<name>A0A9D1H8T8_9FIRM</name>
<evidence type="ECO:0000313" key="2">
    <source>
        <dbReference type="EMBL" id="HIT94844.1"/>
    </source>
</evidence>
<dbReference type="Pfam" id="PF00004">
    <property type="entry name" value="AAA"/>
    <property type="match status" value="1"/>
</dbReference>
<dbReference type="Gene3D" id="3.40.50.300">
    <property type="entry name" value="P-loop containing nucleotide triphosphate hydrolases"/>
    <property type="match status" value="1"/>
</dbReference>
<reference evidence="2" key="2">
    <citation type="journal article" date="2021" name="PeerJ">
        <title>Extensive microbial diversity within the chicken gut microbiome revealed by metagenomics and culture.</title>
        <authorList>
            <person name="Gilroy R."/>
            <person name="Ravi A."/>
            <person name="Getino M."/>
            <person name="Pursley I."/>
            <person name="Horton D.L."/>
            <person name="Alikhan N.F."/>
            <person name="Baker D."/>
            <person name="Gharbi K."/>
            <person name="Hall N."/>
            <person name="Watson M."/>
            <person name="Adriaenssens E.M."/>
            <person name="Foster-Nyarko E."/>
            <person name="Jarju S."/>
            <person name="Secka A."/>
            <person name="Antonio M."/>
            <person name="Oren A."/>
            <person name="Chaudhuri R.R."/>
            <person name="La Ragione R."/>
            <person name="Hildebrand F."/>
            <person name="Pallen M.J."/>
        </authorList>
    </citation>
    <scope>NUCLEOTIDE SEQUENCE</scope>
    <source>
        <strain evidence="2">ChiBcec7-5410</strain>
    </source>
</reference>
<protein>
    <submittedName>
        <fullName evidence="2">AAA family ATPase</fullName>
    </submittedName>
</protein>
<dbReference type="InterPro" id="IPR003593">
    <property type="entry name" value="AAA+_ATPase"/>
</dbReference>
<dbReference type="SUPFAM" id="SSF52540">
    <property type="entry name" value="P-loop containing nucleoside triphosphate hydrolases"/>
    <property type="match status" value="1"/>
</dbReference>
<dbReference type="AlphaFoldDB" id="A0A9D1H8T8"/>
<evidence type="ECO:0000313" key="3">
    <source>
        <dbReference type="Proteomes" id="UP000824160"/>
    </source>
</evidence>
<proteinExistence type="predicted"/>